<feature type="region of interest" description="Disordered" evidence="12">
    <location>
        <begin position="128"/>
        <end position="156"/>
    </location>
</feature>
<dbReference type="InterPro" id="IPR020751">
    <property type="entry name" value="aa-tRNA-synth_I_codon-bd_sub2"/>
</dbReference>
<evidence type="ECO:0000256" key="3">
    <source>
        <dbReference type="ARBA" id="ARBA00011245"/>
    </source>
</evidence>
<gene>
    <name evidence="11 15" type="primary">gltX</name>
    <name evidence="15" type="ORF">BkAM31D_00600</name>
</gene>
<comment type="caution">
    <text evidence="11">Lacks conserved residue(s) required for the propagation of feature annotation.</text>
</comment>
<dbReference type="InterPro" id="IPR020058">
    <property type="entry name" value="Glu/Gln-tRNA-synth_Ib_cat-dom"/>
</dbReference>
<evidence type="ECO:0000256" key="8">
    <source>
        <dbReference type="ARBA" id="ARBA00022917"/>
    </source>
</evidence>
<dbReference type="Gene3D" id="1.10.10.350">
    <property type="match status" value="1"/>
</dbReference>
<name>A0A1X9MA72_9BACI</name>
<sequence length="496" mass="56553">MNMLETEGVSMGSDVRVRFAPSPTGHLHIGGARSALFNYLFAKSQGGKFILRIEDTDQARNVGQAKEKLLDSLKWLGMEWDESIDVGGEYGPYSCMERLGLYKEYISQLLETGKAYYCYMTEDELEAEREEQRSRGETPKYSGRDRDLTEEQRQSYEAKGLKPVVRFRVPEGKDIKIDDAVRGEVTFESDGIGDFVIARKDGVPMYNFAVVIDDHLMKISHVIRGEEHLSNTPRQVLLYEAFGWDVPRFAHASLILNPDRQKMSKRDESIIQFVEQYKELGYMPEALVNFLALLGWSPVGEEEIFSMQQLGEQFSLERVSKAPAVFDTEKLAWMNNQYLKQADLDTVVDLALPHLIQAGKLPEDLSVDQKEWARKLISLYQEQMQYGAEIVELTELFFKPEIEYNEEAQDVLKEEQVPEVLIYFEQQLESTDEFTAATIKAAMKATQKATGHKGKKLFMPIRVATTGQTHGRSLEDSIELLGKDIVIARLKKVVNN</sequence>
<keyword evidence="7 11" id="KW-0067">ATP-binding</keyword>
<dbReference type="Pfam" id="PF19269">
    <property type="entry name" value="Anticodon_2"/>
    <property type="match status" value="1"/>
</dbReference>
<evidence type="ECO:0000313" key="16">
    <source>
        <dbReference type="Proteomes" id="UP000193006"/>
    </source>
</evidence>
<comment type="subunit">
    <text evidence="3 11">Monomer.</text>
</comment>
<comment type="catalytic activity">
    <reaction evidence="10 11">
        <text>tRNA(Glu) + L-glutamate + ATP = L-glutamyl-tRNA(Glu) + AMP + diphosphate</text>
        <dbReference type="Rhea" id="RHEA:23540"/>
        <dbReference type="Rhea" id="RHEA-COMP:9663"/>
        <dbReference type="Rhea" id="RHEA-COMP:9680"/>
        <dbReference type="ChEBI" id="CHEBI:29985"/>
        <dbReference type="ChEBI" id="CHEBI:30616"/>
        <dbReference type="ChEBI" id="CHEBI:33019"/>
        <dbReference type="ChEBI" id="CHEBI:78442"/>
        <dbReference type="ChEBI" id="CHEBI:78520"/>
        <dbReference type="ChEBI" id="CHEBI:456215"/>
        <dbReference type="EC" id="6.1.1.17"/>
    </reaction>
</comment>
<dbReference type="InterPro" id="IPR008925">
    <property type="entry name" value="aa_tRNA-synth_I_cd-bd_sf"/>
</dbReference>
<dbReference type="Gene3D" id="3.40.50.620">
    <property type="entry name" value="HUPs"/>
    <property type="match status" value="1"/>
</dbReference>
<dbReference type="SUPFAM" id="SSF52374">
    <property type="entry name" value="Nucleotidylyl transferase"/>
    <property type="match status" value="1"/>
</dbReference>
<dbReference type="KEGG" id="bkw:BkAM31D_00600"/>
<keyword evidence="16" id="KW-1185">Reference proteome</keyword>
<feature type="short sequence motif" description="'KMSKS' region" evidence="11">
    <location>
        <begin position="262"/>
        <end position="266"/>
    </location>
</feature>
<comment type="function">
    <text evidence="11">Catalyzes the attachment of glutamate to tRNA(Glu) in a two-step reaction: glutamate is first activated by ATP to form Glu-AMP and then transferred to the acceptor end of tRNA(Glu).</text>
</comment>
<dbReference type="CDD" id="cd00808">
    <property type="entry name" value="GluRS_core"/>
    <property type="match status" value="1"/>
</dbReference>
<dbReference type="Pfam" id="PF00749">
    <property type="entry name" value="tRNA-synt_1c"/>
    <property type="match status" value="1"/>
</dbReference>
<dbReference type="InterPro" id="IPR014729">
    <property type="entry name" value="Rossmann-like_a/b/a_fold"/>
</dbReference>
<evidence type="ECO:0000256" key="12">
    <source>
        <dbReference type="SAM" id="MobiDB-lite"/>
    </source>
</evidence>
<dbReference type="InterPro" id="IPR033910">
    <property type="entry name" value="GluRS_core"/>
</dbReference>
<dbReference type="InterPro" id="IPR045462">
    <property type="entry name" value="aa-tRNA-synth_I_cd-bd"/>
</dbReference>
<evidence type="ECO:0000259" key="13">
    <source>
        <dbReference type="Pfam" id="PF00749"/>
    </source>
</evidence>
<evidence type="ECO:0000256" key="7">
    <source>
        <dbReference type="ARBA" id="ARBA00022840"/>
    </source>
</evidence>
<dbReference type="GO" id="GO:0004818">
    <property type="term" value="F:glutamate-tRNA ligase activity"/>
    <property type="evidence" value="ECO:0007669"/>
    <property type="project" value="UniProtKB-UniRule"/>
</dbReference>
<dbReference type="GO" id="GO:0000049">
    <property type="term" value="F:tRNA binding"/>
    <property type="evidence" value="ECO:0007669"/>
    <property type="project" value="InterPro"/>
</dbReference>
<evidence type="ECO:0000256" key="5">
    <source>
        <dbReference type="ARBA" id="ARBA00022598"/>
    </source>
</evidence>
<accession>A0A1X9MA72</accession>
<dbReference type="FunFam" id="1.10.10.350:FF:000002">
    <property type="entry name" value="Glutamate--tRNA ligase"/>
    <property type="match status" value="1"/>
</dbReference>
<dbReference type="PANTHER" id="PTHR43311:SF2">
    <property type="entry name" value="GLUTAMATE--TRNA LIGASE, MITOCHONDRIAL-RELATED"/>
    <property type="match status" value="1"/>
</dbReference>
<keyword evidence="6 11" id="KW-0547">Nucleotide-binding</keyword>
<dbReference type="EMBL" id="CP020814">
    <property type="protein sequence ID" value="ARK28491.1"/>
    <property type="molecule type" value="Genomic_DNA"/>
</dbReference>
<evidence type="ECO:0000256" key="6">
    <source>
        <dbReference type="ARBA" id="ARBA00022741"/>
    </source>
</evidence>
<dbReference type="InterPro" id="IPR000924">
    <property type="entry name" value="Glu/Gln-tRNA-synth"/>
</dbReference>
<evidence type="ECO:0000313" key="15">
    <source>
        <dbReference type="EMBL" id="ARK28491.1"/>
    </source>
</evidence>
<dbReference type="FunFam" id="3.40.50.620:FF:000007">
    <property type="entry name" value="Glutamate--tRNA ligase"/>
    <property type="match status" value="1"/>
</dbReference>
<keyword evidence="8 11" id="KW-0648">Protein biosynthesis</keyword>
<comment type="similarity">
    <text evidence="2 11">Belongs to the class-I aminoacyl-tRNA synthetase family. Glutamate--tRNA ligase type 1 subfamily.</text>
</comment>
<dbReference type="PRINTS" id="PR00987">
    <property type="entry name" value="TRNASYNTHGLU"/>
</dbReference>
<dbReference type="GO" id="GO:0006424">
    <property type="term" value="P:glutamyl-tRNA aminoacylation"/>
    <property type="evidence" value="ECO:0007669"/>
    <property type="project" value="UniProtKB-UniRule"/>
</dbReference>
<evidence type="ECO:0000259" key="14">
    <source>
        <dbReference type="Pfam" id="PF19269"/>
    </source>
</evidence>
<keyword evidence="4 11" id="KW-0963">Cytoplasm</keyword>
<dbReference type="InterPro" id="IPR001412">
    <property type="entry name" value="aa-tRNA-synth_I_CS"/>
</dbReference>
<dbReference type="InterPro" id="IPR004527">
    <property type="entry name" value="Glu-tRNA-ligase_bac/mito"/>
</dbReference>
<dbReference type="Proteomes" id="UP000193006">
    <property type="component" value="Chromosome"/>
</dbReference>
<feature type="domain" description="Glutamyl/glutaminyl-tRNA synthetase class Ib catalytic" evidence="13">
    <location>
        <begin position="15"/>
        <end position="333"/>
    </location>
</feature>
<evidence type="ECO:0000256" key="4">
    <source>
        <dbReference type="ARBA" id="ARBA00022490"/>
    </source>
</evidence>
<keyword evidence="9 11" id="KW-0030">Aminoacyl-tRNA synthetase</keyword>
<feature type="compositionally biased region" description="Basic and acidic residues" evidence="12">
    <location>
        <begin position="130"/>
        <end position="156"/>
    </location>
</feature>
<dbReference type="InterPro" id="IPR049940">
    <property type="entry name" value="GluQ/Sye"/>
</dbReference>
<reference evidence="15 16" key="1">
    <citation type="submission" date="2017-04" db="EMBL/GenBank/DDBJ databases">
        <title>Bacillus krulwichiae AM31D Genome sequencing and assembly.</title>
        <authorList>
            <person name="Krulwich T.A."/>
            <person name="Anastor L."/>
            <person name="Ehrlich R."/>
            <person name="Ehrlich G.D."/>
            <person name="Janto B."/>
        </authorList>
    </citation>
    <scope>NUCLEOTIDE SEQUENCE [LARGE SCALE GENOMIC DNA]</scope>
    <source>
        <strain evidence="15 16">AM31D</strain>
    </source>
</reference>
<dbReference type="PROSITE" id="PS00178">
    <property type="entry name" value="AA_TRNA_LIGASE_I"/>
    <property type="match status" value="1"/>
</dbReference>
<evidence type="ECO:0000256" key="9">
    <source>
        <dbReference type="ARBA" id="ARBA00023146"/>
    </source>
</evidence>
<dbReference type="GO" id="GO:0005829">
    <property type="term" value="C:cytosol"/>
    <property type="evidence" value="ECO:0007669"/>
    <property type="project" value="TreeGrafter"/>
</dbReference>
<dbReference type="PANTHER" id="PTHR43311">
    <property type="entry name" value="GLUTAMATE--TRNA LIGASE"/>
    <property type="match status" value="1"/>
</dbReference>
<dbReference type="GO" id="GO:0005524">
    <property type="term" value="F:ATP binding"/>
    <property type="evidence" value="ECO:0007669"/>
    <property type="project" value="UniProtKB-UniRule"/>
</dbReference>
<proteinExistence type="inferred from homology"/>
<evidence type="ECO:0000256" key="1">
    <source>
        <dbReference type="ARBA" id="ARBA00004496"/>
    </source>
</evidence>
<comment type="subcellular location">
    <subcellularLocation>
        <location evidence="1 11">Cytoplasm</location>
    </subcellularLocation>
</comment>
<evidence type="ECO:0000256" key="2">
    <source>
        <dbReference type="ARBA" id="ARBA00007894"/>
    </source>
</evidence>
<dbReference type="AlphaFoldDB" id="A0A1X9MA72"/>
<feature type="short sequence motif" description="'HIGH' region" evidence="11">
    <location>
        <begin position="21"/>
        <end position="31"/>
    </location>
</feature>
<dbReference type="HAMAP" id="MF_00022">
    <property type="entry name" value="Glu_tRNA_synth_type1"/>
    <property type="match status" value="1"/>
</dbReference>
<dbReference type="STRING" id="199441.BkAM31D_00600"/>
<evidence type="ECO:0000256" key="10">
    <source>
        <dbReference type="ARBA" id="ARBA00048351"/>
    </source>
</evidence>
<dbReference type="SUPFAM" id="SSF48163">
    <property type="entry name" value="An anticodon-binding domain of class I aminoacyl-tRNA synthetases"/>
    <property type="match status" value="1"/>
</dbReference>
<organism evidence="15 16">
    <name type="scientific">Halalkalibacter krulwichiae</name>
    <dbReference type="NCBI Taxonomy" id="199441"/>
    <lineage>
        <taxon>Bacteria</taxon>
        <taxon>Bacillati</taxon>
        <taxon>Bacillota</taxon>
        <taxon>Bacilli</taxon>
        <taxon>Bacillales</taxon>
        <taxon>Bacillaceae</taxon>
        <taxon>Halalkalibacter</taxon>
    </lineage>
</organism>
<dbReference type="GO" id="GO:0008270">
    <property type="term" value="F:zinc ion binding"/>
    <property type="evidence" value="ECO:0007669"/>
    <property type="project" value="InterPro"/>
</dbReference>
<dbReference type="NCBIfam" id="TIGR00464">
    <property type="entry name" value="gltX_bact"/>
    <property type="match status" value="1"/>
</dbReference>
<feature type="binding site" evidence="11">
    <location>
        <position position="265"/>
    </location>
    <ligand>
        <name>ATP</name>
        <dbReference type="ChEBI" id="CHEBI:30616"/>
    </ligand>
</feature>
<evidence type="ECO:0000256" key="11">
    <source>
        <dbReference type="HAMAP-Rule" id="MF_00022"/>
    </source>
</evidence>
<protein>
    <recommendedName>
        <fullName evidence="11">Glutamate--tRNA ligase</fullName>
        <ecNumber evidence="11">6.1.1.17</ecNumber>
    </recommendedName>
    <alternativeName>
        <fullName evidence="11">Glutamyl-tRNA synthetase</fullName>
        <shortName evidence="11">GluRS</shortName>
    </alternativeName>
</protein>
<feature type="domain" description="Aminoacyl-tRNA synthetase class I anticodon-binding" evidence="14">
    <location>
        <begin position="347"/>
        <end position="493"/>
    </location>
</feature>
<keyword evidence="5 11" id="KW-0436">Ligase</keyword>
<dbReference type="EC" id="6.1.1.17" evidence="11"/>